<dbReference type="EMBL" id="GU071086">
    <property type="protein sequence ID" value="ADB04060.1"/>
    <property type="molecule type" value="Genomic_DNA"/>
</dbReference>
<gene>
    <name evidence="1" type="ORF">MAR_ORF286</name>
</gene>
<evidence type="ECO:0000313" key="2">
    <source>
        <dbReference type="Proteomes" id="UP000029780"/>
    </source>
</evidence>
<evidence type="ECO:0000313" key="1">
    <source>
        <dbReference type="EMBL" id="ADB04060.1"/>
    </source>
</evidence>
<accession>D2XAT3</accession>
<reference evidence="1 2" key="1">
    <citation type="journal article" date="2009" name="Proc. Natl. Acad. Sci. U.S.A.">
        <title>Giant Marseillevirus highlights the role of amoebae as a melting pot in emergence of chimeric microorganisms.</title>
        <authorList>
            <person name="Boyer M."/>
            <person name="Yutin N."/>
            <person name="Pagnier I."/>
            <person name="Barrassi L."/>
            <person name="Fournous G."/>
            <person name="Espinosa L."/>
            <person name="Robert C."/>
            <person name="Azza S."/>
            <person name="Sun S."/>
            <person name="Rossmann M.G."/>
            <person name="Suzan-Monti M."/>
            <person name="La Scola B."/>
            <person name="Koonin E.V."/>
            <person name="Raoult D."/>
        </authorList>
    </citation>
    <scope>NUCLEOTIDE SEQUENCE [LARGE SCALE GENOMIC DNA]</scope>
    <source>
        <strain evidence="1 2">T19</strain>
    </source>
</reference>
<name>D2XAT3_GBMV</name>
<dbReference type="RefSeq" id="YP_003407022.1">
    <property type="nucleotide sequence ID" value="NC_013756.1"/>
</dbReference>
<dbReference type="KEGG" id="vg:8746523"/>
<organismHost>
    <name type="scientific">Acanthamoeba</name>
    <dbReference type="NCBI Taxonomy" id="5754"/>
</organismHost>
<sequence length="106" mass="12319">MREADKLKNGLQLGVQRETRETYYTRGLDDFPQLFGRLPLPLCFCLYWEQSRRKLHQHNGSGFRRSQDEQSPICSVLGKNTGRLLVPLLKSDGPKHSLEFERAPNF</sequence>
<dbReference type="Proteomes" id="UP000029780">
    <property type="component" value="Segment"/>
</dbReference>
<keyword evidence="2" id="KW-1185">Reference proteome</keyword>
<dbReference type="GeneID" id="8746523"/>
<proteinExistence type="predicted"/>
<organism evidence="1 2">
    <name type="scientific">Marseillevirus marseillevirus</name>
    <name type="common">GBM</name>
    <dbReference type="NCBI Taxonomy" id="694581"/>
    <lineage>
        <taxon>Viruses</taxon>
        <taxon>Varidnaviria</taxon>
        <taxon>Bamfordvirae</taxon>
        <taxon>Nucleocytoviricota</taxon>
        <taxon>Megaviricetes</taxon>
        <taxon>Pimascovirales</taxon>
        <taxon>Pimascovirales incertae sedis</taxon>
        <taxon>Marseilleviridae</taxon>
        <taxon>Marseillevirus</taxon>
        <taxon>Marseillevirus massiliense</taxon>
    </lineage>
</organism>
<protein>
    <submittedName>
        <fullName evidence="1">Uncharacterized protein</fullName>
    </submittedName>
</protein>